<keyword evidence="3 6" id="KW-0812">Transmembrane</keyword>
<feature type="transmembrane region" description="Helical" evidence="6">
    <location>
        <begin position="20"/>
        <end position="38"/>
    </location>
</feature>
<evidence type="ECO:0000256" key="6">
    <source>
        <dbReference type="SAM" id="Phobius"/>
    </source>
</evidence>
<name>A0A103UGK2_BURCE</name>
<keyword evidence="5 6" id="KW-0472">Membrane</keyword>
<evidence type="ECO:0000256" key="2">
    <source>
        <dbReference type="ARBA" id="ARBA00022448"/>
    </source>
</evidence>
<comment type="subcellular location">
    <subcellularLocation>
        <location evidence="1">Membrane</location>
        <topology evidence="1">Multi-pass membrane protein</topology>
    </subcellularLocation>
</comment>
<feature type="transmembrane region" description="Helical" evidence="6">
    <location>
        <begin position="58"/>
        <end position="77"/>
    </location>
</feature>
<feature type="transmembrane region" description="Helical" evidence="6">
    <location>
        <begin position="249"/>
        <end position="269"/>
    </location>
</feature>
<sequence length="436" mass="47136">MAEMKNGTHSIEQSVTRKFIWRIVPFLTVCYVFAILDRNNVGLAALQMNQDLGLSRSAFGWGSSLFFIAYFLFEIPSNILLQKFGARIWLARIMISWGLIATAMALVRGPVSYGIARFVLGAAEAGFFPGVLLYLTFWLPAAYRARVIALFMVAIPLSGFFGSQISGWLLSLDGLQGLRGWHWLFVAEGLPVFVFGIVCLFLLTDRPEHATWLTAAEKAWLASRLQAERDTARPIAEVSTWQLLRNRQVWGLTLACAAALAAGSVLGVWQPQLIKSHGLTDLETGLLNSIPYGIASVLMVIWGWSSDRNGERRWHACTALLLIALGFGLAGLAGNLATILTLLSCVLIGAYSFKAPFWALSLELLTPRVAAVGLAGINAVGTLAGGLMVNVYGMILDRTGSTNLAMMPTAIMGLAGGIVILTTARGSGTRIVGKRA</sequence>
<dbReference type="InterPro" id="IPR036259">
    <property type="entry name" value="MFS_trans_sf"/>
</dbReference>
<feature type="transmembrane region" description="Helical" evidence="6">
    <location>
        <begin position="89"/>
        <end position="107"/>
    </location>
</feature>
<dbReference type="InterPro" id="IPR020846">
    <property type="entry name" value="MFS_dom"/>
</dbReference>
<organism evidence="8 9">
    <name type="scientific">Burkholderia cepacia</name>
    <name type="common">Pseudomonas cepacia</name>
    <dbReference type="NCBI Taxonomy" id="292"/>
    <lineage>
        <taxon>Bacteria</taxon>
        <taxon>Pseudomonadati</taxon>
        <taxon>Pseudomonadota</taxon>
        <taxon>Betaproteobacteria</taxon>
        <taxon>Burkholderiales</taxon>
        <taxon>Burkholderiaceae</taxon>
        <taxon>Burkholderia</taxon>
        <taxon>Burkholderia cepacia complex</taxon>
    </lineage>
</organism>
<feature type="transmembrane region" description="Helical" evidence="6">
    <location>
        <begin position="113"/>
        <end position="135"/>
    </location>
</feature>
<feature type="transmembrane region" description="Helical" evidence="6">
    <location>
        <begin position="147"/>
        <end position="169"/>
    </location>
</feature>
<dbReference type="PANTHER" id="PTHR43791:SF36">
    <property type="entry name" value="TRANSPORTER, PUTATIVE (AFU_ORTHOLOGUE AFUA_6G08340)-RELATED"/>
    <property type="match status" value="1"/>
</dbReference>
<proteinExistence type="predicted"/>
<comment type="caution">
    <text evidence="8">The sequence shown here is derived from an EMBL/GenBank/DDBJ whole genome shotgun (WGS) entry which is preliminary data.</text>
</comment>
<feature type="transmembrane region" description="Helical" evidence="6">
    <location>
        <begin position="370"/>
        <end position="392"/>
    </location>
</feature>
<dbReference type="EMBL" id="LOYH01000109">
    <property type="protein sequence ID" value="KVK71996.1"/>
    <property type="molecule type" value="Genomic_DNA"/>
</dbReference>
<dbReference type="CDD" id="cd17319">
    <property type="entry name" value="MFS_ExuT_GudP_like"/>
    <property type="match status" value="1"/>
</dbReference>
<evidence type="ECO:0000313" key="8">
    <source>
        <dbReference type="EMBL" id="KVK71996.1"/>
    </source>
</evidence>
<feature type="transmembrane region" description="Helical" evidence="6">
    <location>
        <begin position="289"/>
        <end position="305"/>
    </location>
</feature>
<protein>
    <submittedName>
        <fullName evidence="8">MFS transporter permease</fullName>
    </submittedName>
</protein>
<feature type="transmembrane region" description="Helical" evidence="6">
    <location>
        <begin position="317"/>
        <end position="350"/>
    </location>
</feature>
<gene>
    <name evidence="8" type="ORF">WS90_36180</name>
</gene>
<dbReference type="SUPFAM" id="SSF103473">
    <property type="entry name" value="MFS general substrate transporter"/>
    <property type="match status" value="1"/>
</dbReference>
<reference evidence="8 9" key="1">
    <citation type="submission" date="2015-11" db="EMBL/GenBank/DDBJ databases">
        <title>Expanding the genomic diversity of Burkholderia species for the development of highly accurate diagnostics.</title>
        <authorList>
            <person name="Sahl J."/>
            <person name="Keim P."/>
            <person name="Wagner D."/>
        </authorList>
    </citation>
    <scope>NUCLEOTIDE SEQUENCE [LARGE SCALE GENOMIC DNA]</scope>
    <source>
        <strain evidence="8 9">MSMB1302</strain>
    </source>
</reference>
<feature type="transmembrane region" description="Helical" evidence="6">
    <location>
        <begin position="181"/>
        <end position="203"/>
    </location>
</feature>
<dbReference type="Gene3D" id="1.20.1250.20">
    <property type="entry name" value="MFS general substrate transporter like domains"/>
    <property type="match status" value="2"/>
</dbReference>
<evidence type="ECO:0000256" key="3">
    <source>
        <dbReference type="ARBA" id="ARBA00022692"/>
    </source>
</evidence>
<dbReference type="AlphaFoldDB" id="A0A103UGK2"/>
<dbReference type="Proteomes" id="UP000069001">
    <property type="component" value="Unassembled WGS sequence"/>
</dbReference>
<feature type="transmembrane region" description="Helical" evidence="6">
    <location>
        <begin position="404"/>
        <end position="424"/>
    </location>
</feature>
<dbReference type="FunFam" id="1.20.1250.20:FF:000018">
    <property type="entry name" value="MFS transporter permease"/>
    <property type="match status" value="1"/>
</dbReference>
<dbReference type="InterPro" id="IPR011701">
    <property type="entry name" value="MFS"/>
</dbReference>
<dbReference type="PANTHER" id="PTHR43791">
    <property type="entry name" value="PERMEASE-RELATED"/>
    <property type="match status" value="1"/>
</dbReference>
<evidence type="ECO:0000256" key="5">
    <source>
        <dbReference type="ARBA" id="ARBA00023136"/>
    </source>
</evidence>
<evidence type="ECO:0000313" key="9">
    <source>
        <dbReference type="Proteomes" id="UP000069001"/>
    </source>
</evidence>
<dbReference type="GO" id="GO:0022857">
    <property type="term" value="F:transmembrane transporter activity"/>
    <property type="evidence" value="ECO:0007669"/>
    <property type="project" value="InterPro"/>
</dbReference>
<feature type="domain" description="Major facilitator superfamily (MFS) profile" evidence="7">
    <location>
        <begin position="23"/>
        <end position="428"/>
    </location>
</feature>
<evidence type="ECO:0000256" key="1">
    <source>
        <dbReference type="ARBA" id="ARBA00004141"/>
    </source>
</evidence>
<evidence type="ECO:0000256" key="4">
    <source>
        <dbReference type="ARBA" id="ARBA00022989"/>
    </source>
</evidence>
<dbReference type="PROSITE" id="PS50850">
    <property type="entry name" value="MFS"/>
    <property type="match status" value="1"/>
</dbReference>
<accession>A0A103UGK2</accession>
<evidence type="ECO:0000259" key="7">
    <source>
        <dbReference type="PROSITE" id="PS50850"/>
    </source>
</evidence>
<dbReference type="Pfam" id="PF07690">
    <property type="entry name" value="MFS_1"/>
    <property type="match status" value="1"/>
</dbReference>
<keyword evidence="4 6" id="KW-1133">Transmembrane helix</keyword>
<keyword evidence="2" id="KW-0813">Transport</keyword>
<dbReference type="GO" id="GO:0016020">
    <property type="term" value="C:membrane"/>
    <property type="evidence" value="ECO:0007669"/>
    <property type="project" value="UniProtKB-SubCell"/>
</dbReference>